<feature type="region of interest" description="Disordered" evidence="2">
    <location>
        <begin position="1"/>
        <end position="60"/>
    </location>
</feature>
<feature type="compositionally biased region" description="Low complexity" evidence="2">
    <location>
        <begin position="234"/>
        <end position="245"/>
    </location>
</feature>
<keyword evidence="4" id="KW-1185">Reference proteome</keyword>
<feature type="compositionally biased region" description="Polar residues" evidence="2">
    <location>
        <begin position="46"/>
        <end position="56"/>
    </location>
</feature>
<dbReference type="InterPro" id="IPR029028">
    <property type="entry name" value="Alpha/beta_knot_MTases"/>
</dbReference>
<sequence>MAKNKRKQVHQNEDDETVYDLPQSDTRAVPERPAKKRRSDMPDAPSNGNALDTSKPTALFTPKKGREWTLSMAVPGSIVSNVKKPELKTLLAGRIARAAAVFCVDEIVVYDDNPMELPDSINPKYRKGSSKKTKAQVLEGLDPKDMPWQDPDQFMHHLLSYAECPPYLRRDEDQACSQFPFHESLQWAGMLPSLDMPHHLKNTEWCRYREGVAIGPVESVAPPKSKAKPKRKSTTTTTTPEEDAPTASTYIKCGLPFPVRVAFAIPRGMRVTLKFATTDPPPSWPNLGQKQCEDLSVEAVDPAAPREEEGYYWGYETRRASSISDVLTSCKFENGYDVSIGTSERGAPLSAVLPEDLLGSAVRKEQKGVARLPEAFKHLLIVFGGVAGIELAVDKDPELKGKIGKETAGEMFDGWVNLVQGQGSRTIRTEEAVEFGLFGLKGYVDSMYG</sequence>
<dbReference type="CDD" id="cd18086">
    <property type="entry name" value="HsC9orf114-like"/>
    <property type="match status" value="1"/>
</dbReference>
<accession>A0A6A6S9G3</accession>
<comment type="similarity">
    <text evidence="1">Belongs to the class IV-like SAM-binding methyltransferase superfamily.</text>
</comment>
<dbReference type="EMBL" id="MU006780">
    <property type="protein sequence ID" value="KAF2643078.1"/>
    <property type="molecule type" value="Genomic_DNA"/>
</dbReference>
<dbReference type="OrthoDB" id="361029at2759"/>
<feature type="region of interest" description="Disordered" evidence="2">
    <location>
        <begin position="219"/>
        <end position="245"/>
    </location>
</feature>
<protein>
    <submittedName>
        <fullName evidence="3">DUF171-domain-containing protein</fullName>
    </submittedName>
</protein>
<gene>
    <name evidence="3" type="ORF">P280DRAFT_488224</name>
</gene>
<dbReference type="AlphaFoldDB" id="A0A6A6S9G3"/>
<dbReference type="Proteomes" id="UP000799753">
    <property type="component" value="Unassembled WGS sequence"/>
</dbReference>
<reference evidence="3" key="1">
    <citation type="journal article" date="2020" name="Stud. Mycol.">
        <title>101 Dothideomycetes genomes: a test case for predicting lifestyles and emergence of pathogens.</title>
        <authorList>
            <person name="Haridas S."/>
            <person name="Albert R."/>
            <person name="Binder M."/>
            <person name="Bloem J."/>
            <person name="Labutti K."/>
            <person name="Salamov A."/>
            <person name="Andreopoulos B."/>
            <person name="Baker S."/>
            <person name="Barry K."/>
            <person name="Bills G."/>
            <person name="Bluhm B."/>
            <person name="Cannon C."/>
            <person name="Castanera R."/>
            <person name="Culley D."/>
            <person name="Daum C."/>
            <person name="Ezra D."/>
            <person name="Gonzalez J."/>
            <person name="Henrissat B."/>
            <person name="Kuo A."/>
            <person name="Liang C."/>
            <person name="Lipzen A."/>
            <person name="Lutzoni F."/>
            <person name="Magnuson J."/>
            <person name="Mondo S."/>
            <person name="Nolan M."/>
            <person name="Ohm R."/>
            <person name="Pangilinan J."/>
            <person name="Park H.-J."/>
            <person name="Ramirez L."/>
            <person name="Alfaro M."/>
            <person name="Sun H."/>
            <person name="Tritt A."/>
            <person name="Yoshinaga Y."/>
            <person name="Zwiers L.-H."/>
            <person name="Turgeon B."/>
            <person name="Goodwin S."/>
            <person name="Spatafora J."/>
            <person name="Crous P."/>
            <person name="Grigoriev I."/>
        </authorList>
    </citation>
    <scope>NUCLEOTIDE SEQUENCE</scope>
    <source>
        <strain evidence="3">CBS 473.64</strain>
    </source>
</reference>
<dbReference type="Pfam" id="PF02598">
    <property type="entry name" value="Methyltrn_RNA_3"/>
    <property type="match status" value="1"/>
</dbReference>
<dbReference type="SUPFAM" id="SSF75217">
    <property type="entry name" value="alpha/beta knot"/>
    <property type="match status" value="2"/>
</dbReference>
<dbReference type="PANTHER" id="PTHR12150">
    <property type="entry name" value="CLASS IV SAM-BINDING METHYLTRANSFERASE-RELATED"/>
    <property type="match status" value="1"/>
</dbReference>
<dbReference type="InterPro" id="IPR029026">
    <property type="entry name" value="tRNA_m1G_MTases_N"/>
</dbReference>
<evidence type="ECO:0000256" key="1">
    <source>
        <dbReference type="ARBA" id="ARBA00009841"/>
    </source>
</evidence>
<organism evidence="3 4">
    <name type="scientific">Massarina eburnea CBS 473.64</name>
    <dbReference type="NCBI Taxonomy" id="1395130"/>
    <lineage>
        <taxon>Eukaryota</taxon>
        <taxon>Fungi</taxon>
        <taxon>Dikarya</taxon>
        <taxon>Ascomycota</taxon>
        <taxon>Pezizomycotina</taxon>
        <taxon>Dothideomycetes</taxon>
        <taxon>Pleosporomycetidae</taxon>
        <taxon>Pleosporales</taxon>
        <taxon>Massarineae</taxon>
        <taxon>Massarinaceae</taxon>
        <taxon>Massarina</taxon>
    </lineage>
</organism>
<dbReference type="PANTHER" id="PTHR12150:SF13">
    <property type="entry name" value="METHYLTRANSFERASE C9ORF114-RELATED"/>
    <property type="match status" value="1"/>
</dbReference>
<evidence type="ECO:0000313" key="3">
    <source>
        <dbReference type="EMBL" id="KAF2643078.1"/>
    </source>
</evidence>
<dbReference type="Gene3D" id="3.40.1280.10">
    <property type="match status" value="2"/>
</dbReference>
<evidence type="ECO:0000256" key="2">
    <source>
        <dbReference type="SAM" id="MobiDB-lite"/>
    </source>
</evidence>
<dbReference type="InterPro" id="IPR003750">
    <property type="entry name" value="Put_MeTrfase-C9orf114-like"/>
</dbReference>
<name>A0A6A6S9G3_9PLEO</name>
<proteinExistence type="inferred from homology"/>
<evidence type="ECO:0000313" key="4">
    <source>
        <dbReference type="Proteomes" id="UP000799753"/>
    </source>
</evidence>